<feature type="compositionally biased region" description="Polar residues" evidence="1">
    <location>
        <begin position="131"/>
        <end position="152"/>
    </location>
</feature>
<dbReference type="EMBL" id="CAJVCH010433972">
    <property type="protein sequence ID" value="CAG7818919.1"/>
    <property type="molecule type" value="Genomic_DNA"/>
</dbReference>
<keyword evidence="3" id="KW-1185">Reference proteome</keyword>
<feature type="compositionally biased region" description="Acidic residues" evidence="1">
    <location>
        <begin position="341"/>
        <end position="351"/>
    </location>
</feature>
<reference evidence="2" key="1">
    <citation type="submission" date="2021-06" db="EMBL/GenBank/DDBJ databases">
        <authorList>
            <person name="Hodson N. C."/>
            <person name="Mongue J. A."/>
            <person name="Jaron S. K."/>
        </authorList>
    </citation>
    <scope>NUCLEOTIDE SEQUENCE</scope>
</reference>
<accession>A0A8J2KTR6</accession>
<feature type="region of interest" description="Disordered" evidence="1">
    <location>
        <begin position="287"/>
        <end position="351"/>
    </location>
</feature>
<feature type="region of interest" description="Disordered" evidence="1">
    <location>
        <begin position="241"/>
        <end position="262"/>
    </location>
</feature>
<proteinExistence type="predicted"/>
<name>A0A8J2KTR6_9HEXA</name>
<sequence length="351" mass="39663">MPGIKASLHMHAYTSWRSFLTFYSQFFVLAPTYWKKIEFYGNEFGWSRVLLFLGWDKKEALPILVQWGSQFIDDAILGVTKGMELLESPSRTTAMTEPPTPRPTWKKPRSRFSIIRAKAYAEEPAKYSPCSEMTSTSTVAQPGSSDKSSTDGNLKKELKSFAKNPKEATHQALTPIFKTYGRSKMILRRNHPELVFPAKADKPAHLAPFSKSEPSPMVPVSTEEEDPNWLLFKSPLLVPVNKASSKRGRKKSEPKKKLPLKRNIYQANHPVELNNKRPRKQQLLLKDISMSPKSSKTIAAPRPHFFRLRTKPGLQSSSRRRTNVEKGKGLAGALNPPLSDESSDEDEGLRV</sequence>
<evidence type="ECO:0000313" key="3">
    <source>
        <dbReference type="Proteomes" id="UP000708208"/>
    </source>
</evidence>
<evidence type="ECO:0000256" key="1">
    <source>
        <dbReference type="SAM" id="MobiDB-lite"/>
    </source>
</evidence>
<comment type="caution">
    <text evidence="2">The sequence shown here is derived from an EMBL/GenBank/DDBJ whole genome shotgun (WGS) entry which is preliminary data.</text>
</comment>
<protein>
    <submittedName>
        <fullName evidence="2">Uncharacterized protein</fullName>
    </submittedName>
</protein>
<feature type="region of interest" description="Disordered" evidence="1">
    <location>
        <begin position="129"/>
        <end position="153"/>
    </location>
</feature>
<dbReference type="AlphaFoldDB" id="A0A8J2KTR6"/>
<organism evidence="2 3">
    <name type="scientific">Allacma fusca</name>
    <dbReference type="NCBI Taxonomy" id="39272"/>
    <lineage>
        <taxon>Eukaryota</taxon>
        <taxon>Metazoa</taxon>
        <taxon>Ecdysozoa</taxon>
        <taxon>Arthropoda</taxon>
        <taxon>Hexapoda</taxon>
        <taxon>Collembola</taxon>
        <taxon>Symphypleona</taxon>
        <taxon>Sminthuridae</taxon>
        <taxon>Allacma</taxon>
    </lineage>
</organism>
<evidence type="ECO:0000313" key="2">
    <source>
        <dbReference type="EMBL" id="CAG7818919.1"/>
    </source>
</evidence>
<feature type="compositionally biased region" description="Basic residues" evidence="1">
    <location>
        <begin position="244"/>
        <end position="260"/>
    </location>
</feature>
<gene>
    <name evidence="2" type="ORF">AFUS01_LOCUS29396</name>
</gene>
<dbReference type="Proteomes" id="UP000708208">
    <property type="component" value="Unassembled WGS sequence"/>
</dbReference>